<accession>A0A4U7KXX3</accession>
<gene>
    <name evidence="2" type="ORF">EX895_002968</name>
</gene>
<protein>
    <recommendedName>
        <fullName evidence="4">Ricin B lectin domain-containing protein</fullName>
    </recommendedName>
</protein>
<dbReference type="GeneID" id="40725863"/>
<sequence length="227" mass="24999">MKSMVSLCALVSATLTTSVAAVPTPSLPIGRRQGTCGAYLVQAEKLKAQSDDGTDIAWLSYVSQGSDRVLELTATSATDHNQVKAPTLSFQECGYQGFTQGYSRNEHGSMGAPLEYWGRVVNHLEAANGDSGSELVQTCLSASNTGKAGTFHFHECDETDSKQWFRMQESLGGNYIDYFPVKNTTGYKYDGQTPEKWQIPIYSDPHAYHDDPVQYTGETTYQYVLFN</sequence>
<feature type="chain" id="PRO_5020781221" description="Ricin B lectin domain-containing protein" evidence="1">
    <location>
        <begin position="22"/>
        <end position="227"/>
    </location>
</feature>
<dbReference type="AlphaFoldDB" id="A0A4U7KXX3"/>
<dbReference type="Proteomes" id="UP000306050">
    <property type="component" value="Chromosome SGRAM_18"/>
</dbReference>
<evidence type="ECO:0000313" key="3">
    <source>
        <dbReference type="Proteomes" id="UP000306050"/>
    </source>
</evidence>
<name>A0A4U7KXX3_9BASI</name>
<dbReference type="EMBL" id="SRRM01000010">
    <property type="protein sequence ID" value="TKY88258.1"/>
    <property type="molecule type" value="Genomic_DNA"/>
</dbReference>
<evidence type="ECO:0000256" key="1">
    <source>
        <dbReference type="SAM" id="SignalP"/>
    </source>
</evidence>
<organism evidence="2 3">
    <name type="scientific">Sporisorium graminicola</name>
    <dbReference type="NCBI Taxonomy" id="280036"/>
    <lineage>
        <taxon>Eukaryota</taxon>
        <taxon>Fungi</taxon>
        <taxon>Dikarya</taxon>
        <taxon>Basidiomycota</taxon>
        <taxon>Ustilaginomycotina</taxon>
        <taxon>Ustilaginomycetes</taxon>
        <taxon>Ustilaginales</taxon>
        <taxon>Ustilaginaceae</taxon>
        <taxon>Sporisorium</taxon>
    </lineage>
</organism>
<reference evidence="2 3" key="1">
    <citation type="submission" date="2019-05" db="EMBL/GenBank/DDBJ databases">
        <title>Sporisorium graminicola CBS 10092 draft sequencing and annotation.</title>
        <authorList>
            <person name="Solano-Gonzalez S."/>
            <person name="Caddick M.X."/>
            <person name="Darby A."/>
        </authorList>
    </citation>
    <scope>NUCLEOTIDE SEQUENCE [LARGE SCALE GENOMIC DNA]</scope>
    <source>
        <strain evidence="2 3">CBS 10092</strain>
    </source>
</reference>
<comment type="caution">
    <text evidence="2">The sequence shown here is derived from an EMBL/GenBank/DDBJ whole genome shotgun (WGS) entry which is preliminary data.</text>
</comment>
<feature type="signal peptide" evidence="1">
    <location>
        <begin position="1"/>
        <end position="21"/>
    </location>
</feature>
<evidence type="ECO:0008006" key="4">
    <source>
        <dbReference type="Google" id="ProtNLM"/>
    </source>
</evidence>
<dbReference type="KEGG" id="sgra:EX895_002968"/>
<dbReference type="OrthoDB" id="2546322at2759"/>
<evidence type="ECO:0000313" key="2">
    <source>
        <dbReference type="EMBL" id="TKY88258.1"/>
    </source>
</evidence>
<keyword evidence="1" id="KW-0732">Signal</keyword>
<keyword evidence="3" id="KW-1185">Reference proteome</keyword>
<proteinExistence type="predicted"/>
<dbReference type="RefSeq" id="XP_029740243.1">
    <property type="nucleotide sequence ID" value="XM_029883566.1"/>
</dbReference>